<gene>
    <name evidence="2" type="ORF">HA520_14590</name>
</gene>
<sequence length="363" mass="37909">MSGITPLLDSLLHQVLGKPVDLPAARPGGRPLEPIVPGGAARALHGDSQTDARSPQLLSPLPQAAPRSDGEASRPASPGAPAGPLSASTRLSPAARTIADVLIGHPGRPSAITPAAPLLSSVGAPPVASLLAGLLGQSVGESGLFYEAHLARWYRGELPLQALAREPQMGGWLPPAGEAASSPRAASASPVAAMPVLAEAAEGESLPVDFSVRAEEAPQGGTALSREQLQGLVRHQLELLVNPFLRWEGEAWPGLFMSLSVQAPEAEREGSARSGGGGEEAEQEEAQWCLRLELELPVHGTLRVEAWLGAQSLSLSMFSASPALLEYFSRTQGLLRERIGQCCPGELALRCLDARQVAERSDE</sequence>
<organism evidence="2 3">
    <name type="scientific">Azotobacter chroococcum</name>
    <dbReference type="NCBI Taxonomy" id="353"/>
    <lineage>
        <taxon>Bacteria</taxon>
        <taxon>Pseudomonadati</taxon>
        <taxon>Pseudomonadota</taxon>
        <taxon>Gammaproteobacteria</taxon>
        <taxon>Pseudomonadales</taxon>
        <taxon>Pseudomonadaceae</taxon>
        <taxon>Azotobacter</taxon>
    </lineage>
</organism>
<dbReference type="AlphaFoldDB" id="A0AA43Z7Z7"/>
<evidence type="ECO:0000313" key="3">
    <source>
        <dbReference type="Proteomes" id="UP000736384"/>
    </source>
</evidence>
<protein>
    <recommendedName>
        <fullName evidence="4">Flagellar hook-length control protein FliK</fullName>
    </recommendedName>
</protein>
<dbReference type="EMBL" id="JAAPAP010000011">
    <property type="protein sequence ID" value="NHN78491.1"/>
    <property type="molecule type" value="Genomic_DNA"/>
</dbReference>
<evidence type="ECO:0000313" key="2">
    <source>
        <dbReference type="EMBL" id="NHN78491.1"/>
    </source>
</evidence>
<reference evidence="2" key="1">
    <citation type="submission" date="2020-03" db="EMBL/GenBank/DDBJ databases">
        <title>Genome assembly of Azotobacter chroococcum W5.</title>
        <authorList>
            <person name="Kannepalli A."/>
        </authorList>
    </citation>
    <scope>NUCLEOTIDE SEQUENCE</scope>
    <source>
        <strain evidence="2">W5</strain>
    </source>
</reference>
<evidence type="ECO:0008006" key="4">
    <source>
        <dbReference type="Google" id="ProtNLM"/>
    </source>
</evidence>
<proteinExistence type="predicted"/>
<feature type="compositionally biased region" description="Low complexity" evidence="1">
    <location>
        <begin position="52"/>
        <end position="88"/>
    </location>
</feature>
<dbReference type="RefSeq" id="WP_165893206.1">
    <property type="nucleotide sequence ID" value="NZ_JAAPAP010000011.1"/>
</dbReference>
<name>A0AA43Z7Z7_9GAMM</name>
<dbReference type="Proteomes" id="UP000736384">
    <property type="component" value="Unassembled WGS sequence"/>
</dbReference>
<evidence type="ECO:0000256" key="1">
    <source>
        <dbReference type="SAM" id="MobiDB-lite"/>
    </source>
</evidence>
<comment type="caution">
    <text evidence="2">The sequence shown here is derived from an EMBL/GenBank/DDBJ whole genome shotgun (WGS) entry which is preliminary data.</text>
</comment>
<feature type="region of interest" description="Disordered" evidence="1">
    <location>
        <begin position="21"/>
        <end position="90"/>
    </location>
</feature>
<accession>A0AA43Z7Z7</accession>